<evidence type="ECO:0000256" key="3">
    <source>
        <dbReference type="ARBA" id="ARBA00022475"/>
    </source>
</evidence>
<dbReference type="Proteomes" id="UP000271003">
    <property type="component" value="Chromosome"/>
</dbReference>
<dbReference type="EMBL" id="AP018786">
    <property type="protein sequence ID" value="BBF22527.1"/>
    <property type="molecule type" value="Genomic_DNA"/>
</dbReference>
<keyword evidence="13" id="KW-1185">Reference proteome</keyword>
<proteinExistence type="inferred from homology"/>
<evidence type="ECO:0000256" key="4">
    <source>
        <dbReference type="ARBA" id="ARBA00022519"/>
    </source>
</evidence>
<keyword evidence="6 10" id="KW-0812">Transmembrane</keyword>
<evidence type="ECO:0000256" key="6">
    <source>
        <dbReference type="ARBA" id="ARBA00022692"/>
    </source>
</evidence>
<dbReference type="KEGG" id="sutt:SUTMEG_04180"/>
<evidence type="ECO:0000256" key="5">
    <source>
        <dbReference type="ARBA" id="ARBA00022618"/>
    </source>
</evidence>
<keyword evidence="7 10" id="KW-1133">Transmembrane helix</keyword>
<dbReference type="InterPro" id="IPR014163">
    <property type="entry name" value="Tol-Pal_TolQ"/>
</dbReference>
<dbReference type="PANTHER" id="PTHR30625:SF3">
    <property type="entry name" value="TOL-PAL SYSTEM PROTEIN TOLQ"/>
    <property type="match status" value="1"/>
</dbReference>
<evidence type="ECO:0000256" key="8">
    <source>
        <dbReference type="ARBA" id="ARBA00023136"/>
    </source>
</evidence>
<dbReference type="InterPro" id="IPR050790">
    <property type="entry name" value="ExbB/TolQ_transport"/>
</dbReference>
<evidence type="ECO:0000256" key="7">
    <source>
        <dbReference type="ARBA" id="ARBA00022989"/>
    </source>
</evidence>
<feature type="transmembrane region" description="Helical" evidence="10">
    <location>
        <begin position="169"/>
        <end position="194"/>
    </location>
</feature>
<protein>
    <recommendedName>
        <fullName evidence="10">Tol-Pal system protein TolQ</fullName>
    </recommendedName>
</protein>
<dbReference type="RefSeq" id="WP_120177789.1">
    <property type="nucleotide sequence ID" value="NZ_AP018786.1"/>
</dbReference>
<name>A0A2Z6IAA1_9BURK</name>
<comment type="similarity">
    <text evidence="2 10">Belongs to the ExbB/TolQ family.</text>
</comment>
<comment type="subunit">
    <text evidence="10">The Tol-Pal system is composed of five core proteins: the inner membrane proteins TolA, TolQ and TolR, the periplasmic protein TolB and the outer membrane protein Pal. They form a network linking the inner and outer membranes and the peptidoglycan layer.</text>
</comment>
<feature type="transmembrane region" description="Helical" evidence="10">
    <location>
        <begin position="126"/>
        <end position="149"/>
    </location>
</feature>
<dbReference type="HAMAP" id="MF_02202">
    <property type="entry name" value="TolQ"/>
    <property type="match status" value="1"/>
</dbReference>
<accession>A0A2Z6IAA1</accession>
<evidence type="ECO:0000313" key="13">
    <source>
        <dbReference type="Proteomes" id="UP000271003"/>
    </source>
</evidence>
<dbReference type="GO" id="GO:0051301">
    <property type="term" value="P:cell division"/>
    <property type="evidence" value="ECO:0007669"/>
    <property type="project" value="UniProtKB-UniRule"/>
</dbReference>
<comment type="subcellular location">
    <subcellularLocation>
        <location evidence="10">Cell inner membrane</location>
        <topology evidence="10">Multi-pass membrane protein</topology>
    </subcellularLocation>
    <subcellularLocation>
        <location evidence="1">Cell membrane</location>
        <topology evidence="1">Multi-pass membrane protein</topology>
    </subcellularLocation>
</comment>
<keyword evidence="5 10" id="KW-0132">Cell division</keyword>
<feature type="transmembrane region" description="Helical" evidence="10">
    <location>
        <begin position="20"/>
        <end position="39"/>
    </location>
</feature>
<organism evidence="12 13">
    <name type="scientific">Sutterella megalosphaeroides</name>
    <dbReference type="NCBI Taxonomy" id="2494234"/>
    <lineage>
        <taxon>Bacteria</taxon>
        <taxon>Pseudomonadati</taxon>
        <taxon>Pseudomonadota</taxon>
        <taxon>Betaproteobacteria</taxon>
        <taxon>Burkholderiales</taxon>
        <taxon>Sutterellaceae</taxon>
        <taxon>Sutterella</taxon>
    </lineage>
</organism>
<keyword evidence="4 10" id="KW-0997">Cell inner membrane</keyword>
<dbReference type="Pfam" id="PF01618">
    <property type="entry name" value="MotA_ExbB"/>
    <property type="match status" value="1"/>
</dbReference>
<dbReference type="OrthoDB" id="9805133at2"/>
<gene>
    <name evidence="10" type="primary">tolQ</name>
    <name evidence="12" type="ORF">SUTMEG_04180</name>
</gene>
<comment type="function">
    <text evidence="10">Part of the Tol-Pal system, which plays a role in outer membrane invagination during cell division and is important for maintaining outer membrane integrity.</text>
</comment>
<evidence type="ECO:0000256" key="10">
    <source>
        <dbReference type="HAMAP-Rule" id="MF_02202"/>
    </source>
</evidence>
<evidence type="ECO:0000256" key="1">
    <source>
        <dbReference type="ARBA" id="ARBA00004651"/>
    </source>
</evidence>
<reference evidence="12 13" key="1">
    <citation type="journal article" date="2018" name="Int. J. Syst. Evol. Microbiol.">
        <title>Mesosutterella multiformis gen. nov., sp. nov., a member of the family Sutterellaceae and Sutterella megalosphaeroides sp. nov., isolated from human faeces.</title>
        <authorList>
            <person name="Sakamoto M."/>
            <person name="Ikeyama N."/>
            <person name="Kunihiro T."/>
            <person name="Iino T."/>
            <person name="Yuki M."/>
            <person name="Ohkuma M."/>
        </authorList>
    </citation>
    <scope>NUCLEOTIDE SEQUENCE [LARGE SCALE GENOMIC DNA]</scope>
    <source>
        <strain evidence="12 13">6FBBBH3</strain>
    </source>
</reference>
<keyword evidence="3 10" id="KW-1003">Cell membrane</keyword>
<evidence type="ECO:0000256" key="9">
    <source>
        <dbReference type="ARBA" id="ARBA00023306"/>
    </source>
</evidence>
<dbReference type="GO" id="GO:0043213">
    <property type="term" value="P:bacteriocin transport"/>
    <property type="evidence" value="ECO:0007669"/>
    <property type="project" value="InterPro"/>
</dbReference>
<sequence length="221" mass="24127">MNSVSDLSLLTLVAQASPVVKIVLAILVFLSLLSWTVIFRKAIMIARAARQTDEFETRFWSGTELTKLLETANRNRETSGSEERVFAAGMNEYIKQQRSSGDVINGVSRAMRAVFTRELDHLESGLPLLASIGSTSPYIGLFGTVWGIMNAFTGLSTLDNVSLAVVAPGIAEALVATAIGLFAAIPAVAAYNYFNNRVGRLSNRMDGFSEEFLNILERQTR</sequence>
<keyword evidence="9 10" id="KW-0131">Cell cycle</keyword>
<keyword evidence="8 10" id="KW-0472">Membrane</keyword>
<feature type="domain" description="MotA/TolQ/ExbB proton channel" evidence="11">
    <location>
        <begin position="81"/>
        <end position="206"/>
    </location>
</feature>
<dbReference type="PANTHER" id="PTHR30625">
    <property type="entry name" value="PROTEIN TOLQ"/>
    <property type="match status" value="1"/>
</dbReference>
<dbReference type="AlphaFoldDB" id="A0A2Z6IAA1"/>
<dbReference type="NCBIfam" id="TIGR02796">
    <property type="entry name" value="tolQ"/>
    <property type="match status" value="1"/>
</dbReference>
<evidence type="ECO:0000256" key="2">
    <source>
        <dbReference type="ARBA" id="ARBA00010442"/>
    </source>
</evidence>
<dbReference type="GO" id="GO:0017038">
    <property type="term" value="P:protein import"/>
    <property type="evidence" value="ECO:0007669"/>
    <property type="project" value="TreeGrafter"/>
</dbReference>
<dbReference type="GO" id="GO:0005886">
    <property type="term" value="C:plasma membrane"/>
    <property type="evidence" value="ECO:0007669"/>
    <property type="project" value="UniProtKB-SubCell"/>
</dbReference>
<dbReference type="InterPro" id="IPR002898">
    <property type="entry name" value="MotA_ExbB_proton_chnl"/>
</dbReference>
<evidence type="ECO:0000313" key="12">
    <source>
        <dbReference type="EMBL" id="BBF22527.1"/>
    </source>
</evidence>
<evidence type="ECO:0000259" key="11">
    <source>
        <dbReference type="Pfam" id="PF01618"/>
    </source>
</evidence>